<accession>A0A5M3WTF6</accession>
<protein>
    <submittedName>
        <fullName evidence="1">Uncharacterized protein</fullName>
    </submittedName>
</protein>
<dbReference type="Proteomes" id="UP000331127">
    <property type="component" value="Unassembled WGS sequence"/>
</dbReference>
<gene>
    <name evidence="1" type="ORF">Amac_055470</name>
</gene>
<keyword evidence="2" id="KW-1185">Reference proteome</keyword>
<dbReference type="EMBL" id="BLAE01000033">
    <property type="protein sequence ID" value="GES11950.1"/>
    <property type="molecule type" value="Genomic_DNA"/>
</dbReference>
<dbReference type="AlphaFoldDB" id="A0A5M3WTF6"/>
<evidence type="ECO:0000313" key="2">
    <source>
        <dbReference type="Proteomes" id="UP000331127"/>
    </source>
</evidence>
<reference evidence="1 2" key="1">
    <citation type="submission" date="2019-10" db="EMBL/GenBank/DDBJ databases">
        <title>Whole genome shotgun sequence of Acrocarpospora macrocephala NBRC 16266.</title>
        <authorList>
            <person name="Ichikawa N."/>
            <person name="Kimura A."/>
            <person name="Kitahashi Y."/>
            <person name="Komaki H."/>
            <person name="Oguchi A."/>
        </authorList>
    </citation>
    <scope>NUCLEOTIDE SEQUENCE [LARGE SCALE GENOMIC DNA]</scope>
    <source>
        <strain evidence="1 2">NBRC 16266</strain>
    </source>
</reference>
<proteinExistence type="predicted"/>
<comment type="caution">
    <text evidence="1">The sequence shown here is derived from an EMBL/GenBank/DDBJ whole genome shotgun (WGS) entry which is preliminary data.</text>
</comment>
<name>A0A5M3WTF6_9ACTN</name>
<organism evidence="1 2">
    <name type="scientific">Acrocarpospora macrocephala</name>
    <dbReference type="NCBI Taxonomy" id="150177"/>
    <lineage>
        <taxon>Bacteria</taxon>
        <taxon>Bacillati</taxon>
        <taxon>Actinomycetota</taxon>
        <taxon>Actinomycetes</taxon>
        <taxon>Streptosporangiales</taxon>
        <taxon>Streptosporangiaceae</taxon>
        <taxon>Acrocarpospora</taxon>
    </lineage>
</organism>
<sequence>MEPGAGGRCKWDMSPKKIPAVIAAAVLSATGCTSSAAQEPDPAATATAAAQVRPGPENCPVTLPAKGPSSIPEEALFGWERSHGDGTLAVGGLWPKGVIEAGPDFVEQDGSIRMKFGWWRGVPGKLGITGRRLDGPAPNLRADVPVGYEPTGFQASGLYFPTEGCWEVTGRLGTTSLVFVTYVTKTAASTG</sequence>
<evidence type="ECO:0000313" key="1">
    <source>
        <dbReference type="EMBL" id="GES11950.1"/>
    </source>
</evidence>